<reference evidence="2" key="1">
    <citation type="submission" date="2018-05" db="EMBL/GenBank/DDBJ databases">
        <authorList>
            <person name="Lanie J.A."/>
            <person name="Ng W.-L."/>
            <person name="Kazmierczak K.M."/>
            <person name="Andrzejewski T.M."/>
            <person name="Davidsen T.M."/>
            <person name="Wayne K.J."/>
            <person name="Tettelin H."/>
            <person name="Glass J.I."/>
            <person name="Rusch D."/>
            <person name="Podicherti R."/>
            <person name="Tsui H.-C.T."/>
            <person name="Winkler M.E."/>
        </authorList>
    </citation>
    <scope>NUCLEOTIDE SEQUENCE</scope>
</reference>
<organism evidence="2">
    <name type="scientific">marine metagenome</name>
    <dbReference type="NCBI Taxonomy" id="408172"/>
    <lineage>
        <taxon>unclassified sequences</taxon>
        <taxon>metagenomes</taxon>
        <taxon>ecological metagenomes</taxon>
    </lineage>
</organism>
<dbReference type="AlphaFoldDB" id="A0A381XR27"/>
<proteinExistence type="predicted"/>
<feature type="region of interest" description="Disordered" evidence="1">
    <location>
        <begin position="129"/>
        <end position="184"/>
    </location>
</feature>
<accession>A0A381XR27</accession>
<protein>
    <submittedName>
        <fullName evidence="2">Uncharacterized protein</fullName>
    </submittedName>
</protein>
<name>A0A381XR27_9ZZZZ</name>
<dbReference type="EMBL" id="UINC01015924">
    <property type="protein sequence ID" value="SVA66693.1"/>
    <property type="molecule type" value="Genomic_DNA"/>
</dbReference>
<evidence type="ECO:0000313" key="2">
    <source>
        <dbReference type="EMBL" id="SVA66693.1"/>
    </source>
</evidence>
<sequence length="224" mass="24864">MPTPLKHVGRLFNTDRRVIVAFRQLPQDKNSCLVIDTDAMPDRYHDDFMSTVEEERAQETWDFYKIMERSVLSDGENMLQGAHKRGWLQKEPCGNVVLTPDNVSKVKLTDLNNKLGGWDAKAHDASLSSAAKADQAGKSGRKASRKQVNKDVQASEVEVQELATFGDMPSNTGDQTPGVLDDAGLAQQLLAQANGMQSEADRLREEAFELNPSLKPKRGRPKKS</sequence>
<evidence type="ECO:0000256" key="1">
    <source>
        <dbReference type="SAM" id="MobiDB-lite"/>
    </source>
</evidence>
<gene>
    <name evidence="2" type="ORF">METZ01_LOCUS119547</name>
</gene>